<dbReference type="PANTHER" id="PTHR21294:SF17">
    <property type="entry name" value="PROTEIN FIXA"/>
    <property type="match status" value="1"/>
</dbReference>
<dbReference type="InterPro" id="IPR012255">
    <property type="entry name" value="ETF_b"/>
</dbReference>
<keyword evidence="4" id="KW-1185">Reference proteome</keyword>
<dbReference type="SUPFAM" id="SSF52402">
    <property type="entry name" value="Adenine nucleotide alpha hydrolases-like"/>
    <property type="match status" value="1"/>
</dbReference>
<dbReference type="InterPro" id="IPR033948">
    <property type="entry name" value="ETF_beta_N"/>
</dbReference>
<evidence type="ECO:0000313" key="4">
    <source>
        <dbReference type="Proteomes" id="UP000298460"/>
    </source>
</evidence>
<dbReference type="RefSeq" id="WP_135545765.1">
    <property type="nucleotide sequence ID" value="NZ_SPQQ01000002.1"/>
</dbReference>
<dbReference type="SMART" id="SM00893">
    <property type="entry name" value="ETF"/>
    <property type="match status" value="1"/>
</dbReference>
<dbReference type="Pfam" id="PF01012">
    <property type="entry name" value="ETF"/>
    <property type="match status" value="1"/>
</dbReference>
<dbReference type="EMBL" id="SPQQ01000002">
    <property type="protein sequence ID" value="TGE39270.1"/>
    <property type="molecule type" value="Genomic_DNA"/>
</dbReference>
<feature type="domain" description="Electron transfer flavoprotein alpha/beta-subunit N-terminal" evidence="2">
    <location>
        <begin position="22"/>
        <end position="212"/>
    </location>
</feature>
<dbReference type="AlphaFoldDB" id="A0A4Z0R8W5"/>
<dbReference type="OrthoDB" id="9804960at2"/>
<dbReference type="Proteomes" id="UP000298460">
    <property type="component" value="Unassembled WGS sequence"/>
</dbReference>
<comment type="caution">
    <text evidence="3">The sequence shown here is derived from an EMBL/GenBank/DDBJ whole genome shotgun (WGS) entry which is preliminary data.</text>
</comment>
<dbReference type="CDD" id="cd01714">
    <property type="entry name" value="ETF_beta"/>
    <property type="match status" value="1"/>
</dbReference>
<gene>
    <name evidence="3" type="ORF">E4K67_07475</name>
</gene>
<dbReference type="InterPro" id="IPR014730">
    <property type="entry name" value="ETF_a/b_N"/>
</dbReference>
<evidence type="ECO:0000313" key="3">
    <source>
        <dbReference type="EMBL" id="TGE39270.1"/>
    </source>
</evidence>
<reference evidence="3 4" key="1">
    <citation type="submission" date="2019-03" db="EMBL/GenBank/DDBJ databases">
        <title>Draft Genome Sequence of Desulfosporosinus fructosivorans Strain 63.6F, Isolated from Marine Sediment in the Baltic Sea.</title>
        <authorList>
            <person name="Hausmann B."/>
            <person name="Vandieken V."/>
            <person name="Pjevac P."/>
            <person name="Schreck K."/>
            <person name="Herbold C.W."/>
            <person name="Loy A."/>
        </authorList>
    </citation>
    <scope>NUCLEOTIDE SEQUENCE [LARGE SCALE GENOMIC DNA]</scope>
    <source>
        <strain evidence="3 4">63.6F</strain>
    </source>
</reference>
<evidence type="ECO:0000256" key="1">
    <source>
        <dbReference type="ARBA" id="ARBA00042002"/>
    </source>
</evidence>
<accession>A0A4Z0R8W5</accession>
<name>A0A4Z0R8W5_9FIRM</name>
<evidence type="ECO:0000259" key="2">
    <source>
        <dbReference type="SMART" id="SM00893"/>
    </source>
</evidence>
<dbReference type="GO" id="GO:0009055">
    <property type="term" value="F:electron transfer activity"/>
    <property type="evidence" value="ECO:0007669"/>
    <property type="project" value="InterPro"/>
</dbReference>
<dbReference type="PANTHER" id="PTHR21294">
    <property type="entry name" value="ELECTRON TRANSFER FLAVOPROTEIN BETA-SUBUNIT"/>
    <property type="match status" value="1"/>
</dbReference>
<dbReference type="Gene3D" id="3.40.50.620">
    <property type="entry name" value="HUPs"/>
    <property type="match status" value="1"/>
</dbReference>
<proteinExistence type="predicted"/>
<dbReference type="InterPro" id="IPR014729">
    <property type="entry name" value="Rossmann-like_a/b/a_fold"/>
</dbReference>
<protein>
    <recommendedName>
        <fullName evidence="1">Electron transfer flavoprotein small subunit</fullName>
    </recommendedName>
</protein>
<dbReference type="PIRSF" id="PIRSF000090">
    <property type="entry name" value="Beta-ETF"/>
    <property type="match status" value="1"/>
</dbReference>
<organism evidence="3 4">
    <name type="scientific">Desulfosporosinus fructosivorans</name>
    <dbReference type="NCBI Taxonomy" id="2018669"/>
    <lineage>
        <taxon>Bacteria</taxon>
        <taxon>Bacillati</taxon>
        <taxon>Bacillota</taxon>
        <taxon>Clostridia</taxon>
        <taxon>Eubacteriales</taxon>
        <taxon>Desulfitobacteriaceae</taxon>
        <taxon>Desulfosporosinus</taxon>
    </lineage>
</organism>
<sequence length="262" mass="27682">MEILVCVKQVPDTAEIKVDSEVNKVDISGAPKILNPFDANAVEAAIQLKEVHGGTVTALTMGTEQAKAVLKEAISVGADRAVLLDDPLFQDSDTFATSSILASAIKKLGNFDLIICGKQAIDGDSGQVGSQIAEHLGIAQITLVSKIEVKDKVIVVNRQHDDGHEVIQADLPVVCTVVNTINTPRYATVRSKLAANRAPIEVLKAADLPDLNLGIIGSEGSPLKTIEIYAPPKKAPGVRIKEETAAESGVKLAKMLIANKVI</sequence>